<evidence type="ECO:0000256" key="2">
    <source>
        <dbReference type="SAM" id="Phobius"/>
    </source>
</evidence>
<keyword evidence="2" id="KW-0812">Transmembrane</keyword>
<sequence>MRFGLSVPFRTLLNLESEIVGVHRKDAEIALRQAFEPIGDLEIVASLQIFAGNASAKLKTLSDDALPWFSRPIATMALSDSWREEQGARKSGDEPDMSGSAEPSIAVSTARVEVYDNTLAILSLTGDIDVETIPPDWTADIFERCLSEFAEGLIAPLNNLLVMPAIARLEARKVDWPHKPYLMRPRQKYQIFFDLNDHDFPRWDESRSAFFWAHRIYQLDEDQRSESDLTTLLRLNEIRTYGLHGKDGSMVYTGSSIVRDESDLDAFLKASSLAQYFYCILDVLNDNQNEVYRALSAASTRREVERLIPRFHRMENFVDYVFNEARDAEISLQGPRRRYFETLFKTFGMDHLADTLRSRDQLVRSRLDRKSFQVAKTDRRLLQFALFVLGATQVFNFVLDIFGYVKRPEPGQVPGLVDLFGWLDINLTFNAIILLVILGALYASFRRN</sequence>
<accession>A0A059EAX6</accession>
<gene>
    <name evidence="3" type="ORF">HY36_12640</name>
</gene>
<feature type="transmembrane region" description="Helical" evidence="2">
    <location>
        <begin position="381"/>
        <end position="405"/>
    </location>
</feature>
<keyword evidence="2" id="KW-0472">Membrane</keyword>
<dbReference type="AlphaFoldDB" id="A0A059EAX6"/>
<feature type="region of interest" description="Disordered" evidence="1">
    <location>
        <begin position="81"/>
        <end position="103"/>
    </location>
</feature>
<evidence type="ECO:0000256" key="1">
    <source>
        <dbReference type="SAM" id="MobiDB-lite"/>
    </source>
</evidence>
<dbReference type="EMBL" id="AWFH01000002">
    <property type="protein sequence ID" value="KCZ64687.1"/>
    <property type="molecule type" value="Genomic_DNA"/>
</dbReference>
<organism evidence="3 4">
    <name type="scientific">Hyphomonas atlantica</name>
    <dbReference type="NCBI Taxonomy" id="1280948"/>
    <lineage>
        <taxon>Bacteria</taxon>
        <taxon>Pseudomonadati</taxon>
        <taxon>Pseudomonadota</taxon>
        <taxon>Alphaproteobacteria</taxon>
        <taxon>Hyphomonadales</taxon>
        <taxon>Hyphomonadaceae</taxon>
        <taxon>Hyphomonas</taxon>
    </lineage>
</organism>
<name>A0A059EAX6_9PROT</name>
<dbReference type="PATRIC" id="fig|1280948.3.peg.768"/>
<protein>
    <submittedName>
        <fullName evidence="3">Uncharacterized protein</fullName>
    </submittedName>
</protein>
<comment type="caution">
    <text evidence="3">The sequence shown here is derived from an EMBL/GenBank/DDBJ whole genome shotgun (WGS) entry which is preliminary data.</text>
</comment>
<dbReference type="RefSeq" id="WP_035548621.1">
    <property type="nucleotide sequence ID" value="NZ_AWFH01000002.1"/>
</dbReference>
<keyword evidence="4" id="KW-1185">Reference proteome</keyword>
<feature type="transmembrane region" description="Helical" evidence="2">
    <location>
        <begin position="425"/>
        <end position="445"/>
    </location>
</feature>
<dbReference type="OrthoDB" id="7623755at2"/>
<feature type="compositionally biased region" description="Basic and acidic residues" evidence="1">
    <location>
        <begin position="81"/>
        <end position="93"/>
    </location>
</feature>
<evidence type="ECO:0000313" key="3">
    <source>
        <dbReference type="EMBL" id="KCZ64687.1"/>
    </source>
</evidence>
<reference evidence="3 4" key="1">
    <citation type="journal article" date="2014" name="Antonie Van Leeuwenhoek">
        <title>Hyphomonas beringensis sp. nov. and Hyphomonas chukchiensis sp. nov., isolated from surface seawater of the Bering Sea and Chukchi Sea.</title>
        <authorList>
            <person name="Li C."/>
            <person name="Lai Q."/>
            <person name="Li G."/>
            <person name="Dong C."/>
            <person name="Wang J."/>
            <person name="Liao Y."/>
            <person name="Shao Z."/>
        </authorList>
    </citation>
    <scope>NUCLEOTIDE SEQUENCE [LARGE SCALE GENOMIC DNA]</scope>
    <source>
        <strain evidence="3 4">22II1-22F38</strain>
    </source>
</reference>
<evidence type="ECO:0000313" key="4">
    <source>
        <dbReference type="Proteomes" id="UP000024547"/>
    </source>
</evidence>
<keyword evidence="2" id="KW-1133">Transmembrane helix</keyword>
<proteinExistence type="predicted"/>
<dbReference type="Proteomes" id="UP000024547">
    <property type="component" value="Unassembled WGS sequence"/>
</dbReference>